<comment type="similarity">
    <text evidence="1">Belongs to the nitroreductase family.</text>
</comment>
<dbReference type="Pfam" id="PF00881">
    <property type="entry name" value="Nitroreductase"/>
    <property type="match status" value="2"/>
</dbReference>
<keyword evidence="2" id="KW-0560">Oxidoreductase</keyword>
<comment type="caution">
    <text evidence="4">The sequence shown here is derived from an EMBL/GenBank/DDBJ whole genome shotgun (WGS) entry which is preliminary data.</text>
</comment>
<organism evidence="4 5">
    <name type="scientific">Treponema lecithinolyticum ATCC 700332</name>
    <dbReference type="NCBI Taxonomy" id="1321815"/>
    <lineage>
        <taxon>Bacteria</taxon>
        <taxon>Pseudomonadati</taxon>
        <taxon>Spirochaetota</taxon>
        <taxon>Spirochaetia</taxon>
        <taxon>Spirochaetales</taxon>
        <taxon>Treponemataceae</taxon>
        <taxon>Treponema</taxon>
    </lineage>
</organism>
<dbReference type="Proteomes" id="UP000016649">
    <property type="component" value="Unassembled WGS sequence"/>
</dbReference>
<dbReference type="InterPro" id="IPR000415">
    <property type="entry name" value="Nitroreductase-like"/>
</dbReference>
<dbReference type="InterPro" id="IPR029479">
    <property type="entry name" value="Nitroreductase"/>
</dbReference>
<dbReference type="RefSeq" id="WP_021688009.1">
    <property type="nucleotide sequence ID" value="NZ_KI260569.1"/>
</dbReference>
<evidence type="ECO:0000256" key="2">
    <source>
        <dbReference type="ARBA" id="ARBA00023002"/>
    </source>
</evidence>
<dbReference type="CDD" id="cd02062">
    <property type="entry name" value="Nitro_FMN_reductase"/>
    <property type="match status" value="1"/>
</dbReference>
<evidence type="ECO:0000259" key="3">
    <source>
        <dbReference type="Pfam" id="PF00881"/>
    </source>
</evidence>
<feature type="domain" description="Nitroreductase" evidence="3">
    <location>
        <begin position="7"/>
        <end position="62"/>
    </location>
</feature>
<dbReference type="EMBL" id="AWVH01000039">
    <property type="protein sequence ID" value="ERJ92150.1"/>
    <property type="molecule type" value="Genomic_DNA"/>
</dbReference>
<gene>
    <name evidence="4" type="ORF">HMPREF9193_01811</name>
</gene>
<sequence length="172" mass="19095">MDFFEAIKKRYSYRGTFTDKTVSEEVMNKILDAGIRAPSGCNAQTTSFIAVTDKTLLNEIASVIDKPVVKTAPLIIAVVTEKKTVFDDVSFEIEDYAAAVENMLLAATALGCASLWLDGYTRRGTNSTQLAKLLRVPAHLTVRTILPIGYPAEQGKQNERFPFAQRVHLNFY</sequence>
<dbReference type="PANTHER" id="PTHR43673:SF10">
    <property type="entry name" value="NADH DEHYDROGENASE_NAD(P)H NITROREDUCTASE XCC3605-RELATED"/>
    <property type="match status" value="1"/>
</dbReference>
<evidence type="ECO:0000313" key="5">
    <source>
        <dbReference type="Proteomes" id="UP000016649"/>
    </source>
</evidence>
<proteinExistence type="inferred from homology"/>
<evidence type="ECO:0000256" key="1">
    <source>
        <dbReference type="ARBA" id="ARBA00007118"/>
    </source>
</evidence>
<dbReference type="Gene3D" id="3.40.109.10">
    <property type="entry name" value="NADH Oxidase"/>
    <property type="match status" value="1"/>
</dbReference>
<evidence type="ECO:0000313" key="4">
    <source>
        <dbReference type="EMBL" id="ERJ92150.1"/>
    </source>
</evidence>
<dbReference type="PANTHER" id="PTHR43673">
    <property type="entry name" value="NAD(P)H NITROREDUCTASE YDGI-RELATED"/>
    <property type="match status" value="1"/>
</dbReference>
<keyword evidence="5" id="KW-1185">Reference proteome</keyword>
<name>A0ABN0NXL7_TRELE</name>
<dbReference type="SUPFAM" id="SSF55469">
    <property type="entry name" value="FMN-dependent nitroreductase-like"/>
    <property type="match status" value="1"/>
</dbReference>
<protein>
    <submittedName>
        <fullName evidence="4">Nitroreductase family protein</fullName>
    </submittedName>
</protein>
<reference evidence="4 5" key="1">
    <citation type="submission" date="2013-08" db="EMBL/GenBank/DDBJ databases">
        <authorList>
            <person name="Weinstock G."/>
            <person name="Sodergren E."/>
            <person name="Wylie T."/>
            <person name="Fulton L."/>
            <person name="Fulton R."/>
            <person name="Fronick C."/>
            <person name="O'Laughlin M."/>
            <person name="Godfrey J."/>
            <person name="Miner T."/>
            <person name="Herter B."/>
            <person name="Appelbaum E."/>
            <person name="Cordes M."/>
            <person name="Lek S."/>
            <person name="Wollam A."/>
            <person name="Pepin K.H."/>
            <person name="Palsikar V.B."/>
            <person name="Mitreva M."/>
            <person name="Wilson R.K."/>
        </authorList>
    </citation>
    <scope>NUCLEOTIDE SEQUENCE [LARGE SCALE GENOMIC DNA]</scope>
    <source>
        <strain evidence="4 5">ATCC 700332</strain>
    </source>
</reference>
<accession>A0ABN0NXL7</accession>
<feature type="domain" description="Nitroreductase" evidence="3">
    <location>
        <begin position="66"/>
        <end position="150"/>
    </location>
</feature>